<feature type="chain" id="PRO_5045191766" evidence="1">
    <location>
        <begin position="22"/>
        <end position="223"/>
    </location>
</feature>
<proteinExistence type="predicted"/>
<feature type="signal peptide" evidence="1">
    <location>
        <begin position="1"/>
        <end position="21"/>
    </location>
</feature>
<evidence type="ECO:0000313" key="3">
    <source>
        <dbReference type="Proteomes" id="UP001385389"/>
    </source>
</evidence>
<dbReference type="Proteomes" id="UP001385389">
    <property type="component" value="Chromosome"/>
</dbReference>
<protein>
    <submittedName>
        <fullName evidence="2">FlgO family outer membrane protein</fullName>
    </submittedName>
</protein>
<accession>A0ABZ2IPY1</accession>
<sequence>MNKAALSILTAILLLFLQGCGNRLWEDTKEATTDTFNYVFDTTPTAHTFHETASVPIIELNYRAADVLYSNVASHELTANSAVFVSPFTNQNDPGDKSVFGQTMTRQIADRLVQHGVRITEGDPNVTDFTYATGLGAEDYKKAVGLAGSSRELPPRSAKLVGSYVIADQYVYMTARVIRLVDSTVVAAHNWTLPITDSVRQMLPQLKARDEGMVPTVKTSFND</sequence>
<evidence type="ECO:0000256" key="1">
    <source>
        <dbReference type="SAM" id="SignalP"/>
    </source>
</evidence>
<dbReference type="EMBL" id="CP146609">
    <property type="protein sequence ID" value="WWX20786.1"/>
    <property type="molecule type" value="Genomic_DNA"/>
</dbReference>
<reference evidence="2 3" key="1">
    <citation type="submission" date="2024-03" db="EMBL/GenBank/DDBJ databases">
        <title>Phenotype and Genome Characterization of a Sulfate-Reducing Bacterium Pseudodesulfovibrio sp. strain 5S69, isolated from Petroleum Reservoir in Tatarstan (Russia).</title>
        <authorList>
            <person name="Bidzhieva S.K."/>
            <person name="Kadnikov V."/>
            <person name="Tourova T.P."/>
            <person name="Samigullina S.R."/>
            <person name="Sokolova D.S."/>
            <person name="Poltaraus A.B."/>
            <person name="Avtukh A.N."/>
            <person name="Tereshina V.M."/>
            <person name="Mardanov A.V."/>
            <person name="Nazina T.N."/>
        </authorList>
    </citation>
    <scope>NUCLEOTIDE SEQUENCE [LARGE SCALE GENOMIC DNA]</scope>
    <source>
        <strain evidence="2 3">5S69</strain>
    </source>
</reference>
<evidence type="ECO:0000313" key="2">
    <source>
        <dbReference type="EMBL" id="WWX20786.1"/>
    </source>
</evidence>
<dbReference type="RefSeq" id="WP_338666532.1">
    <property type="nucleotide sequence ID" value="NZ_CP146609.1"/>
</dbReference>
<organism evidence="2 3">
    <name type="scientific">Pseudodesulfovibrio methanolicus</name>
    <dbReference type="NCBI Taxonomy" id="3126690"/>
    <lineage>
        <taxon>Bacteria</taxon>
        <taxon>Pseudomonadati</taxon>
        <taxon>Thermodesulfobacteriota</taxon>
        <taxon>Desulfovibrionia</taxon>
        <taxon>Desulfovibrionales</taxon>
        <taxon>Desulfovibrionaceae</taxon>
    </lineage>
</organism>
<dbReference type="PROSITE" id="PS51257">
    <property type="entry name" value="PROKAR_LIPOPROTEIN"/>
    <property type="match status" value="1"/>
</dbReference>
<name>A0ABZ2IPY1_9BACT</name>
<gene>
    <name evidence="2" type="ORF">V8V93_09985</name>
</gene>
<keyword evidence="3" id="KW-1185">Reference proteome</keyword>
<keyword evidence="1" id="KW-0732">Signal</keyword>